<dbReference type="InterPro" id="IPR003660">
    <property type="entry name" value="HAMP_dom"/>
</dbReference>
<organism evidence="7 8">
    <name type="scientific">Candidatus Sulfobium mesophilum</name>
    <dbReference type="NCBI Taxonomy" id="2016548"/>
    <lineage>
        <taxon>Bacteria</taxon>
        <taxon>Pseudomonadati</taxon>
        <taxon>Nitrospirota</taxon>
        <taxon>Nitrospiria</taxon>
        <taxon>Nitrospirales</taxon>
        <taxon>Nitrospiraceae</taxon>
        <taxon>Candidatus Sulfobium</taxon>
    </lineage>
</organism>
<dbReference type="Gene3D" id="6.10.340.10">
    <property type="match status" value="1"/>
</dbReference>
<feature type="domain" description="GGDEF" evidence="6">
    <location>
        <begin position="555"/>
        <end position="688"/>
    </location>
</feature>
<dbReference type="EMBL" id="OUUY01000013">
    <property type="protein sequence ID" value="SPP99723.1"/>
    <property type="molecule type" value="Genomic_DNA"/>
</dbReference>
<evidence type="ECO:0000313" key="7">
    <source>
        <dbReference type="EMBL" id="SPP99723.1"/>
    </source>
</evidence>
<dbReference type="Pfam" id="PF00990">
    <property type="entry name" value="GGDEF"/>
    <property type="match status" value="1"/>
</dbReference>
<name>A0A2U3QE77_9BACT</name>
<dbReference type="Proteomes" id="UP000245125">
    <property type="component" value="Unassembled WGS sequence"/>
</dbReference>
<dbReference type="InterPro" id="IPR043128">
    <property type="entry name" value="Rev_trsase/Diguanyl_cyclase"/>
</dbReference>
<protein>
    <recommendedName>
        <fullName evidence="1">diguanylate cyclase</fullName>
        <ecNumber evidence="1">2.7.7.65</ecNumber>
    </recommendedName>
</protein>
<feature type="domain" description="HAMP" evidence="5">
    <location>
        <begin position="313"/>
        <end position="367"/>
    </location>
</feature>
<feature type="transmembrane region" description="Helical" evidence="4">
    <location>
        <begin position="286"/>
        <end position="308"/>
    </location>
</feature>
<gene>
    <name evidence="7" type="ORF">NBG4_110026</name>
</gene>
<dbReference type="PROSITE" id="PS50887">
    <property type="entry name" value="GGDEF"/>
    <property type="match status" value="1"/>
</dbReference>
<feature type="region of interest" description="Disordered" evidence="3">
    <location>
        <begin position="1"/>
        <end position="50"/>
    </location>
</feature>
<evidence type="ECO:0000259" key="5">
    <source>
        <dbReference type="PROSITE" id="PS50885"/>
    </source>
</evidence>
<dbReference type="EC" id="2.7.7.65" evidence="1"/>
<evidence type="ECO:0000313" key="8">
    <source>
        <dbReference type="Proteomes" id="UP000245125"/>
    </source>
</evidence>
<dbReference type="AlphaFoldDB" id="A0A2U3QE77"/>
<dbReference type="PROSITE" id="PS50885">
    <property type="entry name" value="HAMP"/>
    <property type="match status" value="1"/>
</dbReference>
<dbReference type="GO" id="GO:0005886">
    <property type="term" value="C:plasma membrane"/>
    <property type="evidence" value="ECO:0007669"/>
    <property type="project" value="TreeGrafter"/>
</dbReference>
<comment type="catalytic activity">
    <reaction evidence="2">
        <text>2 GTP = 3',3'-c-di-GMP + 2 diphosphate</text>
        <dbReference type="Rhea" id="RHEA:24898"/>
        <dbReference type="ChEBI" id="CHEBI:33019"/>
        <dbReference type="ChEBI" id="CHEBI:37565"/>
        <dbReference type="ChEBI" id="CHEBI:58805"/>
        <dbReference type="EC" id="2.7.7.65"/>
    </reaction>
</comment>
<keyword evidence="8" id="KW-1185">Reference proteome</keyword>
<dbReference type="FunFam" id="3.30.70.270:FF:000001">
    <property type="entry name" value="Diguanylate cyclase domain protein"/>
    <property type="match status" value="1"/>
</dbReference>
<dbReference type="PANTHER" id="PTHR45138:SF9">
    <property type="entry name" value="DIGUANYLATE CYCLASE DGCM-RELATED"/>
    <property type="match status" value="1"/>
</dbReference>
<keyword evidence="4" id="KW-0812">Transmembrane</keyword>
<dbReference type="SUPFAM" id="SSF55073">
    <property type="entry name" value="Nucleotide cyclase"/>
    <property type="match status" value="1"/>
</dbReference>
<dbReference type="InterPro" id="IPR029787">
    <property type="entry name" value="Nucleotide_cyclase"/>
</dbReference>
<evidence type="ECO:0000256" key="2">
    <source>
        <dbReference type="ARBA" id="ARBA00034247"/>
    </source>
</evidence>
<keyword evidence="4" id="KW-1133">Transmembrane helix</keyword>
<dbReference type="InterPro" id="IPR050469">
    <property type="entry name" value="Diguanylate_Cyclase"/>
</dbReference>
<evidence type="ECO:0000256" key="4">
    <source>
        <dbReference type="SAM" id="Phobius"/>
    </source>
</evidence>
<dbReference type="Gene3D" id="3.30.70.270">
    <property type="match status" value="1"/>
</dbReference>
<dbReference type="OrthoDB" id="9805474at2"/>
<dbReference type="SMART" id="SM00267">
    <property type="entry name" value="GGDEF"/>
    <property type="match status" value="1"/>
</dbReference>
<dbReference type="GO" id="GO:0052621">
    <property type="term" value="F:diguanylate cyclase activity"/>
    <property type="evidence" value="ECO:0007669"/>
    <property type="project" value="UniProtKB-EC"/>
</dbReference>
<accession>A0A2U3QE77</accession>
<proteinExistence type="predicted"/>
<sequence length="696" mass="77992">MKNRFNPLYSSENKEGETSASCSGTYEERCPDEVGGSAGNGEAENIQSHDNSKMLRTAGIPLIVRKIKSLFNICDLPIRKKFFFYSLGATFWILVISAIGLITMFDMSSKSQQMVERIWPQEKTANIVIRKLRGANISVHNITIFTDADSVHGDFRRAKGTLADSRLYLNTLLQGGQIADHMLATDQFSEPYRVLPVRAAEKREAIGSAMAKILELDKLVDKVYIDAQGDGEKLTAFRDPRTRKVLIDTISRYDTITRDAVTMLNDYAIGVSQEWGRFSSLMRYRFNLAILLISITLFVTLALAVFYWKLMSGAFERHLNAMIGQIRALSSGELDLTKKIDQTSKDELGSLSVELNKLIDTIGNVTTFKKVIEGDESTEDIYMRLGKIFDTELGIDDCVVYEISGNKKTMEIVYPTSGGLRMHCRGEVQLDCELCRAKRTGLLVSSRDFTDVCRYFTGSDGDGHLCIPVVLGGNVGGVVQLVCRGVNNCDRTILERKITKAQQYLREAQPVLEAKRLMRTLKESSLRDGLTGFYNRRFLEECSENLVAGAQRRKSMLGLLMCDLDYFKETNDVYGHDVGDMVLKETSSVIRKSVRASDMAVRFGGEEFLLVLTETSSEGILVLAEKIRTAVEETRVNVPGGSIKKTISIGASELPGDTQNFWEAIKFADVALYKAKEAGRNKVLKFTRDMWNQDRY</sequence>
<dbReference type="CDD" id="cd01949">
    <property type="entry name" value="GGDEF"/>
    <property type="match status" value="1"/>
</dbReference>
<reference evidence="8" key="1">
    <citation type="submission" date="2018-03" db="EMBL/GenBank/DDBJ databases">
        <authorList>
            <person name="Zecchin S."/>
        </authorList>
    </citation>
    <scope>NUCLEOTIDE SEQUENCE [LARGE SCALE GENOMIC DNA]</scope>
</reference>
<evidence type="ECO:0000256" key="1">
    <source>
        <dbReference type="ARBA" id="ARBA00012528"/>
    </source>
</evidence>
<dbReference type="GO" id="GO:0043709">
    <property type="term" value="P:cell adhesion involved in single-species biofilm formation"/>
    <property type="evidence" value="ECO:0007669"/>
    <property type="project" value="TreeGrafter"/>
</dbReference>
<dbReference type="GO" id="GO:1902201">
    <property type="term" value="P:negative regulation of bacterial-type flagellum-dependent cell motility"/>
    <property type="evidence" value="ECO:0007669"/>
    <property type="project" value="TreeGrafter"/>
</dbReference>
<dbReference type="PANTHER" id="PTHR45138">
    <property type="entry name" value="REGULATORY COMPONENTS OF SENSORY TRANSDUCTION SYSTEM"/>
    <property type="match status" value="1"/>
</dbReference>
<evidence type="ECO:0000259" key="6">
    <source>
        <dbReference type="PROSITE" id="PS50887"/>
    </source>
</evidence>
<dbReference type="GO" id="GO:0007165">
    <property type="term" value="P:signal transduction"/>
    <property type="evidence" value="ECO:0007669"/>
    <property type="project" value="InterPro"/>
</dbReference>
<evidence type="ECO:0000256" key="3">
    <source>
        <dbReference type="SAM" id="MobiDB-lite"/>
    </source>
</evidence>
<dbReference type="InterPro" id="IPR000160">
    <property type="entry name" value="GGDEF_dom"/>
</dbReference>
<keyword evidence="4" id="KW-0472">Membrane</keyword>
<dbReference type="NCBIfam" id="TIGR00254">
    <property type="entry name" value="GGDEF"/>
    <property type="match status" value="1"/>
</dbReference>
<feature type="transmembrane region" description="Helical" evidence="4">
    <location>
        <begin position="82"/>
        <end position="105"/>
    </location>
</feature>
<dbReference type="CDD" id="cd06225">
    <property type="entry name" value="HAMP"/>
    <property type="match status" value="1"/>
</dbReference>